<proteinExistence type="predicted"/>
<reference evidence="1 2" key="1">
    <citation type="submission" date="2019-10" db="EMBL/GenBank/DDBJ databases">
        <title>Description of Paenibacillus terricola sp. nov.</title>
        <authorList>
            <person name="Carlier A."/>
            <person name="Qi S."/>
        </authorList>
    </citation>
    <scope>NUCLEOTIDE SEQUENCE [LARGE SCALE GENOMIC DNA]</scope>
    <source>
        <strain evidence="1 2">LMG 31459</strain>
    </source>
</reference>
<keyword evidence="2" id="KW-1185">Reference proteome</keyword>
<dbReference type="NCBIfam" id="TIGR01643">
    <property type="entry name" value="YD_repeat_2x"/>
    <property type="match status" value="1"/>
</dbReference>
<dbReference type="EMBL" id="WHOB01000024">
    <property type="protein sequence ID" value="NOU79307.1"/>
    <property type="molecule type" value="Genomic_DNA"/>
</dbReference>
<evidence type="ECO:0000313" key="1">
    <source>
        <dbReference type="EMBL" id="NOU79307.1"/>
    </source>
</evidence>
<dbReference type="InterPro" id="IPR006530">
    <property type="entry name" value="YD"/>
</dbReference>
<gene>
    <name evidence="1" type="ORF">GC101_10480</name>
</gene>
<sequence>MNKVKFQRNTICTITFAYKSIDLLPQDPDNRVVRYSYDLNGNLIRTKVD</sequence>
<organism evidence="1 2">
    <name type="scientific">Paenibacillus phytohabitans</name>
    <dbReference type="NCBI Taxonomy" id="2654978"/>
    <lineage>
        <taxon>Bacteria</taxon>
        <taxon>Bacillati</taxon>
        <taxon>Bacillota</taxon>
        <taxon>Bacilli</taxon>
        <taxon>Bacillales</taxon>
        <taxon>Paenibacillaceae</taxon>
        <taxon>Paenibacillus</taxon>
    </lineage>
</organism>
<name>A0ABX1YEA6_9BACL</name>
<evidence type="ECO:0008006" key="3">
    <source>
        <dbReference type="Google" id="ProtNLM"/>
    </source>
</evidence>
<accession>A0ABX1YEA6</accession>
<dbReference type="Proteomes" id="UP000596857">
    <property type="component" value="Unassembled WGS sequence"/>
</dbReference>
<comment type="caution">
    <text evidence="1">The sequence shown here is derived from an EMBL/GenBank/DDBJ whole genome shotgun (WGS) entry which is preliminary data.</text>
</comment>
<evidence type="ECO:0000313" key="2">
    <source>
        <dbReference type="Proteomes" id="UP000596857"/>
    </source>
</evidence>
<protein>
    <recommendedName>
        <fullName evidence="3">YD repeat-containing protein</fullName>
    </recommendedName>
</protein>